<dbReference type="AlphaFoldDB" id="A0A918TUG3"/>
<protein>
    <submittedName>
        <fullName evidence="7">Hemin import ATP-binding protein HmuV</fullName>
    </submittedName>
</protein>
<dbReference type="EMBL" id="BMYJ01000010">
    <property type="protein sequence ID" value="GHC63373.1"/>
    <property type="molecule type" value="Genomic_DNA"/>
</dbReference>
<dbReference type="RefSeq" id="WP_189412501.1">
    <property type="nucleotide sequence ID" value="NZ_BMYJ01000010.1"/>
</dbReference>
<dbReference type="CDD" id="cd03214">
    <property type="entry name" value="ABC_Iron-Siderophores_B12_Hemin"/>
    <property type="match status" value="1"/>
</dbReference>
<dbReference type="Pfam" id="PF00005">
    <property type="entry name" value="ABC_tran"/>
    <property type="match status" value="1"/>
</dbReference>
<dbReference type="PANTHER" id="PTHR42794:SF1">
    <property type="entry name" value="HEMIN IMPORT ATP-BINDING PROTEIN HMUV"/>
    <property type="match status" value="1"/>
</dbReference>
<keyword evidence="2" id="KW-0547">Nucleotide-binding</keyword>
<evidence type="ECO:0000256" key="5">
    <source>
        <dbReference type="ARBA" id="ARBA00037066"/>
    </source>
</evidence>
<gene>
    <name evidence="7" type="primary">hmuV</name>
    <name evidence="7" type="ORF">GCM10007315_29520</name>
</gene>
<keyword evidence="4" id="KW-1278">Translocase</keyword>
<dbReference type="SMART" id="SM00382">
    <property type="entry name" value="AAA"/>
    <property type="match status" value="1"/>
</dbReference>
<sequence>MIRAEKLTLGHGSRTLIRALDFEAKPGAITVIAGPNGAGKTTLLRALTGESRPLAGQVTLNGRNLAAQKPGHLALQRAVLPQSPQMAFAFRADQVVSMGQEAGLAAGRRGIVPAALARVGLSDFGPRVLTTMSGGEQLRVHLARALAQVWEPVGPNGPCWLLLDEPVASLDIGHQLQVMNLARAFADAGGGVIAVLHDLNLTAMYAGHVCLLGKSGRIAEGRPDQVLTDSHLQSAYDCAIRVNTLPTNGPFLLPQVAGAAA</sequence>
<reference evidence="7" key="2">
    <citation type="submission" date="2020-09" db="EMBL/GenBank/DDBJ databases">
        <authorList>
            <person name="Sun Q."/>
            <person name="Kim S."/>
        </authorList>
    </citation>
    <scope>NUCLEOTIDE SEQUENCE</scope>
    <source>
        <strain evidence="7">KCTC 23310</strain>
    </source>
</reference>
<dbReference type="GO" id="GO:0016887">
    <property type="term" value="F:ATP hydrolysis activity"/>
    <property type="evidence" value="ECO:0007669"/>
    <property type="project" value="InterPro"/>
</dbReference>
<keyword evidence="8" id="KW-1185">Reference proteome</keyword>
<dbReference type="Proteomes" id="UP000638981">
    <property type="component" value="Unassembled WGS sequence"/>
</dbReference>
<keyword evidence="3 7" id="KW-0067">ATP-binding</keyword>
<comment type="caution">
    <text evidence="7">The sequence shown here is derived from an EMBL/GenBank/DDBJ whole genome shotgun (WGS) entry which is preliminary data.</text>
</comment>
<name>A0A918TUG3_9RHOB</name>
<accession>A0A918TUG3</accession>
<proteinExistence type="predicted"/>
<dbReference type="SUPFAM" id="SSF52540">
    <property type="entry name" value="P-loop containing nucleoside triphosphate hydrolases"/>
    <property type="match status" value="1"/>
</dbReference>
<dbReference type="GO" id="GO:0005524">
    <property type="term" value="F:ATP binding"/>
    <property type="evidence" value="ECO:0007669"/>
    <property type="project" value="UniProtKB-KW"/>
</dbReference>
<evidence type="ECO:0000256" key="1">
    <source>
        <dbReference type="ARBA" id="ARBA00022448"/>
    </source>
</evidence>
<dbReference type="InterPro" id="IPR003593">
    <property type="entry name" value="AAA+_ATPase"/>
</dbReference>
<dbReference type="PROSITE" id="PS50893">
    <property type="entry name" value="ABC_TRANSPORTER_2"/>
    <property type="match status" value="1"/>
</dbReference>
<keyword evidence="1" id="KW-0813">Transport</keyword>
<dbReference type="NCBIfam" id="NF010068">
    <property type="entry name" value="PRK13548.1"/>
    <property type="match status" value="1"/>
</dbReference>
<feature type="domain" description="ABC transporter" evidence="6">
    <location>
        <begin position="2"/>
        <end position="239"/>
    </location>
</feature>
<dbReference type="PANTHER" id="PTHR42794">
    <property type="entry name" value="HEMIN IMPORT ATP-BINDING PROTEIN HMUV"/>
    <property type="match status" value="1"/>
</dbReference>
<organism evidence="7 8">
    <name type="scientific">Neogemmobacter tilapiae</name>
    <dbReference type="NCBI Taxonomy" id="875041"/>
    <lineage>
        <taxon>Bacteria</taxon>
        <taxon>Pseudomonadati</taxon>
        <taxon>Pseudomonadota</taxon>
        <taxon>Alphaproteobacteria</taxon>
        <taxon>Rhodobacterales</taxon>
        <taxon>Paracoccaceae</taxon>
        <taxon>Neogemmobacter</taxon>
    </lineage>
</organism>
<dbReference type="Gene3D" id="3.40.50.300">
    <property type="entry name" value="P-loop containing nucleotide triphosphate hydrolases"/>
    <property type="match status" value="1"/>
</dbReference>
<dbReference type="InterPro" id="IPR027417">
    <property type="entry name" value="P-loop_NTPase"/>
</dbReference>
<evidence type="ECO:0000313" key="8">
    <source>
        <dbReference type="Proteomes" id="UP000638981"/>
    </source>
</evidence>
<evidence type="ECO:0000256" key="4">
    <source>
        <dbReference type="ARBA" id="ARBA00022967"/>
    </source>
</evidence>
<evidence type="ECO:0000256" key="3">
    <source>
        <dbReference type="ARBA" id="ARBA00022840"/>
    </source>
</evidence>
<dbReference type="InterPro" id="IPR003439">
    <property type="entry name" value="ABC_transporter-like_ATP-bd"/>
</dbReference>
<comment type="function">
    <text evidence="5">Part of the ABC transporter complex HmuTUV involved in hemin import. Responsible for energy coupling to the transport system.</text>
</comment>
<reference evidence="7" key="1">
    <citation type="journal article" date="2014" name="Int. J. Syst. Evol. Microbiol.">
        <title>Complete genome sequence of Corynebacterium casei LMG S-19264T (=DSM 44701T), isolated from a smear-ripened cheese.</title>
        <authorList>
            <consortium name="US DOE Joint Genome Institute (JGI-PGF)"/>
            <person name="Walter F."/>
            <person name="Albersmeier A."/>
            <person name="Kalinowski J."/>
            <person name="Ruckert C."/>
        </authorList>
    </citation>
    <scope>NUCLEOTIDE SEQUENCE</scope>
    <source>
        <strain evidence="7">KCTC 23310</strain>
    </source>
</reference>
<evidence type="ECO:0000259" key="6">
    <source>
        <dbReference type="PROSITE" id="PS50893"/>
    </source>
</evidence>
<evidence type="ECO:0000313" key="7">
    <source>
        <dbReference type="EMBL" id="GHC63373.1"/>
    </source>
</evidence>
<evidence type="ECO:0000256" key="2">
    <source>
        <dbReference type="ARBA" id="ARBA00022741"/>
    </source>
</evidence>